<dbReference type="GeneID" id="13287529"/>
<keyword evidence="2" id="KW-0472">Membrane</keyword>
<keyword evidence="2" id="KW-0812">Transmembrane</keyword>
<dbReference type="InParanoid" id="E4ZPV3"/>
<protein>
    <submittedName>
        <fullName evidence="3">Predicted protein</fullName>
    </submittedName>
</protein>
<reference evidence="4" key="1">
    <citation type="journal article" date="2011" name="Nat. Commun.">
        <title>Effector diversification within compartments of the Leptosphaeria maculans genome affected by Repeat-Induced Point mutations.</title>
        <authorList>
            <person name="Rouxel T."/>
            <person name="Grandaubert J."/>
            <person name="Hane J.K."/>
            <person name="Hoede C."/>
            <person name="van de Wouw A.P."/>
            <person name="Couloux A."/>
            <person name="Dominguez V."/>
            <person name="Anthouard V."/>
            <person name="Bally P."/>
            <person name="Bourras S."/>
            <person name="Cozijnsen A.J."/>
            <person name="Ciuffetti L.M."/>
            <person name="Degrave A."/>
            <person name="Dilmaghani A."/>
            <person name="Duret L."/>
            <person name="Fudal I."/>
            <person name="Goodwin S.B."/>
            <person name="Gout L."/>
            <person name="Glaser N."/>
            <person name="Linglin J."/>
            <person name="Kema G.H.J."/>
            <person name="Lapalu N."/>
            <person name="Lawrence C.B."/>
            <person name="May K."/>
            <person name="Meyer M."/>
            <person name="Ollivier B."/>
            <person name="Poulain J."/>
            <person name="Schoch C.L."/>
            <person name="Simon A."/>
            <person name="Spatafora J.W."/>
            <person name="Stachowiak A."/>
            <person name="Turgeon B.G."/>
            <person name="Tyler B.M."/>
            <person name="Vincent D."/>
            <person name="Weissenbach J."/>
            <person name="Amselem J."/>
            <person name="Quesneville H."/>
            <person name="Oliver R.P."/>
            <person name="Wincker P."/>
            <person name="Balesdent M.-H."/>
            <person name="Howlett B.J."/>
        </authorList>
    </citation>
    <scope>NUCLEOTIDE SEQUENCE [LARGE SCALE GENOMIC DNA]</scope>
    <source>
        <strain evidence="4">JN3 / isolate v23.1.3 / race Av1-4-5-6-7-8</strain>
    </source>
</reference>
<dbReference type="AlphaFoldDB" id="E4ZPV3"/>
<evidence type="ECO:0000313" key="3">
    <source>
        <dbReference type="EMBL" id="CBX93488.1"/>
    </source>
</evidence>
<feature type="region of interest" description="Disordered" evidence="1">
    <location>
        <begin position="1"/>
        <end position="97"/>
    </location>
</feature>
<keyword evidence="4" id="KW-1185">Reference proteome</keyword>
<evidence type="ECO:0000313" key="4">
    <source>
        <dbReference type="Proteomes" id="UP000002668"/>
    </source>
</evidence>
<gene>
    <name evidence="3" type="ORF">LEMA_P043890.1</name>
</gene>
<feature type="compositionally biased region" description="Low complexity" evidence="1">
    <location>
        <begin position="13"/>
        <end position="28"/>
    </location>
</feature>
<dbReference type="HOGENOM" id="CLU_980286_0_0_1"/>
<dbReference type="Proteomes" id="UP000002668">
    <property type="component" value="Genome"/>
</dbReference>
<organism evidence="4">
    <name type="scientific">Leptosphaeria maculans (strain JN3 / isolate v23.1.3 / race Av1-4-5-6-7-8)</name>
    <name type="common">Blackleg fungus</name>
    <name type="synonym">Phoma lingam</name>
    <dbReference type="NCBI Taxonomy" id="985895"/>
    <lineage>
        <taxon>Eukaryota</taxon>
        <taxon>Fungi</taxon>
        <taxon>Dikarya</taxon>
        <taxon>Ascomycota</taxon>
        <taxon>Pezizomycotina</taxon>
        <taxon>Dothideomycetes</taxon>
        <taxon>Pleosporomycetidae</taxon>
        <taxon>Pleosporales</taxon>
        <taxon>Pleosporineae</taxon>
        <taxon>Leptosphaeriaceae</taxon>
        <taxon>Plenodomus</taxon>
        <taxon>Plenodomus lingam/Leptosphaeria maculans species complex</taxon>
    </lineage>
</organism>
<dbReference type="VEuPathDB" id="FungiDB:LEMA_P043890.1"/>
<evidence type="ECO:0000256" key="1">
    <source>
        <dbReference type="SAM" id="MobiDB-lite"/>
    </source>
</evidence>
<dbReference type="OrthoDB" id="3687738at2759"/>
<keyword evidence="2" id="KW-1133">Transmembrane helix</keyword>
<name>E4ZPV3_LEPMJ</name>
<dbReference type="EMBL" id="FP929105">
    <property type="protein sequence ID" value="CBX93488.1"/>
    <property type="molecule type" value="Genomic_DNA"/>
</dbReference>
<feature type="compositionally biased region" description="Low complexity" evidence="1">
    <location>
        <begin position="55"/>
        <end position="92"/>
    </location>
</feature>
<accession>E4ZPV3</accession>
<sequence length="284" mass="31155">MSQKNSTAIHIDSPLLPTSSSTLPPKSSCIAETTPLQPRFPTFLDSPSPPPSPETPSQTYPPTFLLSPSLLSESSDSPLLSKHTSSTPTTPSDFGGAYPTPRTNLLSLYSPSTALPRLSWYSSFSTASTCIETNAAYTTQQLNEILPDDMDFYSEDIEGYGLGYEPNAMSDAAWMEPRGLGLELPFIAERDFAYYPNLRARSTEMAVQAEVFGDVEDNDVPVKEKKGGVRGVVGRLVRKGLRKIRVTQDVREIEWQSYVSALSRDALNILVLVFGIFAFQVLIS</sequence>
<feature type="transmembrane region" description="Helical" evidence="2">
    <location>
        <begin position="266"/>
        <end position="283"/>
    </location>
</feature>
<evidence type="ECO:0000256" key="2">
    <source>
        <dbReference type="SAM" id="Phobius"/>
    </source>
</evidence>
<proteinExistence type="predicted"/>